<evidence type="ECO:0000256" key="2">
    <source>
        <dbReference type="ARBA" id="ARBA00023125"/>
    </source>
</evidence>
<feature type="domain" description="Response regulatory" evidence="5">
    <location>
        <begin position="9"/>
        <end position="128"/>
    </location>
</feature>
<feature type="modified residue" description="4-aspartylphosphate" evidence="3">
    <location>
        <position position="63"/>
    </location>
</feature>
<evidence type="ECO:0000259" key="4">
    <source>
        <dbReference type="PROSITE" id="PS50043"/>
    </source>
</evidence>
<feature type="domain" description="HTH luxR-type" evidence="4">
    <location>
        <begin position="159"/>
        <end position="227"/>
    </location>
</feature>
<gene>
    <name evidence="6" type="ORF">G1C95_0104</name>
</gene>
<name>A0A7Y0EMD5_9BIFI</name>
<dbReference type="PROSITE" id="PS50110">
    <property type="entry name" value="RESPONSE_REGULATORY"/>
    <property type="match status" value="1"/>
</dbReference>
<sequence>MQTAQPMIHVMLVDDQAATRAGFMMMLALADDIRVTMQASNGAMALEQLRASRNHLPDVILMDVRMPVMDGIEATGRITREFPEIKVILLTTYDQDDYALAGVDHGAVGFLLKDATPERLCADVHAAYRDGAVFVPRIQRLFLDKQRRDLANMSERDAMRERFLMLTRREFEVARLIAEGLENTDIAKTMVLEVSSVRKMVSRILPKLGVHDRTQIAVAWYKARMDDTSISA</sequence>
<dbReference type="CDD" id="cd17535">
    <property type="entry name" value="REC_NarL-like"/>
    <property type="match status" value="1"/>
</dbReference>
<dbReference type="SUPFAM" id="SSF52172">
    <property type="entry name" value="CheY-like"/>
    <property type="match status" value="1"/>
</dbReference>
<keyword evidence="7" id="KW-1185">Reference proteome</keyword>
<organism evidence="6 7">
    <name type="scientific">Bifidobacterium oedipodis</name>
    <dbReference type="NCBI Taxonomy" id="2675322"/>
    <lineage>
        <taxon>Bacteria</taxon>
        <taxon>Bacillati</taxon>
        <taxon>Actinomycetota</taxon>
        <taxon>Actinomycetes</taxon>
        <taxon>Bifidobacteriales</taxon>
        <taxon>Bifidobacteriaceae</taxon>
        <taxon>Bifidobacterium</taxon>
    </lineage>
</organism>
<dbReference type="GO" id="GO:0003677">
    <property type="term" value="F:DNA binding"/>
    <property type="evidence" value="ECO:0007669"/>
    <property type="project" value="UniProtKB-KW"/>
</dbReference>
<dbReference type="InterPro" id="IPR016032">
    <property type="entry name" value="Sig_transdc_resp-reg_C-effctor"/>
</dbReference>
<accession>A0A7Y0EMD5</accession>
<dbReference type="SMART" id="SM00448">
    <property type="entry name" value="REC"/>
    <property type="match status" value="1"/>
</dbReference>
<dbReference type="SUPFAM" id="SSF46894">
    <property type="entry name" value="C-terminal effector domain of the bipartite response regulators"/>
    <property type="match status" value="1"/>
</dbReference>
<keyword evidence="2 6" id="KW-0238">DNA-binding</keyword>
<dbReference type="Pfam" id="PF00072">
    <property type="entry name" value="Response_reg"/>
    <property type="match status" value="1"/>
</dbReference>
<reference evidence="6 7" key="1">
    <citation type="submission" date="2020-02" db="EMBL/GenBank/DDBJ databases">
        <title>Characterization of phylogenetic diversity of novel bifidobacterial species isolated in Czech ZOOs.</title>
        <authorList>
            <person name="Lugli G.A."/>
            <person name="Vera N.B."/>
            <person name="Ventura M."/>
        </authorList>
    </citation>
    <scope>NUCLEOTIDE SEQUENCE [LARGE SCALE GENOMIC DNA]</scope>
    <source>
        <strain evidence="6 7">DSM 109957</strain>
    </source>
</reference>
<dbReference type="PRINTS" id="PR00038">
    <property type="entry name" value="HTHLUXR"/>
</dbReference>
<dbReference type="Pfam" id="PF00196">
    <property type="entry name" value="GerE"/>
    <property type="match status" value="1"/>
</dbReference>
<dbReference type="Gene3D" id="3.40.50.2300">
    <property type="match status" value="1"/>
</dbReference>
<dbReference type="PROSITE" id="PS00622">
    <property type="entry name" value="HTH_LUXR_1"/>
    <property type="match status" value="1"/>
</dbReference>
<evidence type="ECO:0000313" key="7">
    <source>
        <dbReference type="Proteomes" id="UP000532194"/>
    </source>
</evidence>
<dbReference type="SMART" id="SM00421">
    <property type="entry name" value="HTH_LUXR"/>
    <property type="match status" value="1"/>
</dbReference>
<keyword evidence="1 3" id="KW-0597">Phosphoprotein</keyword>
<dbReference type="EMBL" id="JAAIII010000001">
    <property type="protein sequence ID" value="NMM92919.1"/>
    <property type="molecule type" value="Genomic_DNA"/>
</dbReference>
<dbReference type="GO" id="GO:0000160">
    <property type="term" value="P:phosphorelay signal transduction system"/>
    <property type="evidence" value="ECO:0007669"/>
    <property type="project" value="InterPro"/>
</dbReference>
<protein>
    <submittedName>
        <fullName evidence="6">DNA-binding response regulator</fullName>
    </submittedName>
</protein>
<dbReference type="InterPro" id="IPR058245">
    <property type="entry name" value="NreC/VraR/RcsB-like_REC"/>
</dbReference>
<dbReference type="Proteomes" id="UP000532194">
    <property type="component" value="Unassembled WGS sequence"/>
</dbReference>
<comment type="caution">
    <text evidence="6">The sequence shown here is derived from an EMBL/GenBank/DDBJ whole genome shotgun (WGS) entry which is preliminary data.</text>
</comment>
<evidence type="ECO:0000313" key="6">
    <source>
        <dbReference type="EMBL" id="NMM92919.1"/>
    </source>
</evidence>
<dbReference type="InterPro" id="IPR039420">
    <property type="entry name" value="WalR-like"/>
</dbReference>
<proteinExistence type="predicted"/>
<dbReference type="PANTHER" id="PTHR43214:SF43">
    <property type="entry name" value="TWO-COMPONENT RESPONSE REGULATOR"/>
    <property type="match status" value="1"/>
</dbReference>
<dbReference type="InterPro" id="IPR011006">
    <property type="entry name" value="CheY-like_superfamily"/>
</dbReference>
<dbReference type="InterPro" id="IPR000792">
    <property type="entry name" value="Tscrpt_reg_LuxR_C"/>
</dbReference>
<dbReference type="CDD" id="cd06170">
    <property type="entry name" value="LuxR_C_like"/>
    <property type="match status" value="1"/>
</dbReference>
<evidence type="ECO:0000256" key="1">
    <source>
        <dbReference type="ARBA" id="ARBA00022553"/>
    </source>
</evidence>
<evidence type="ECO:0000259" key="5">
    <source>
        <dbReference type="PROSITE" id="PS50110"/>
    </source>
</evidence>
<dbReference type="AlphaFoldDB" id="A0A7Y0EMD5"/>
<dbReference type="PANTHER" id="PTHR43214">
    <property type="entry name" value="TWO-COMPONENT RESPONSE REGULATOR"/>
    <property type="match status" value="1"/>
</dbReference>
<evidence type="ECO:0000256" key="3">
    <source>
        <dbReference type="PROSITE-ProRule" id="PRU00169"/>
    </source>
</evidence>
<dbReference type="GO" id="GO:0006355">
    <property type="term" value="P:regulation of DNA-templated transcription"/>
    <property type="evidence" value="ECO:0007669"/>
    <property type="project" value="InterPro"/>
</dbReference>
<dbReference type="PROSITE" id="PS50043">
    <property type="entry name" value="HTH_LUXR_2"/>
    <property type="match status" value="1"/>
</dbReference>
<dbReference type="InterPro" id="IPR001789">
    <property type="entry name" value="Sig_transdc_resp-reg_receiver"/>
</dbReference>